<dbReference type="PANTHER" id="PTHR31286">
    <property type="entry name" value="GLYCINE-RICH CELL WALL STRUCTURAL PROTEIN 1.8-LIKE"/>
    <property type="match status" value="1"/>
</dbReference>
<protein>
    <recommendedName>
        <fullName evidence="6">DUF4283 domain-containing protein</fullName>
    </recommendedName>
</protein>
<dbReference type="InterPro" id="IPR025724">
    <property type="entry name" value="GAG-pre-integrase_dom"/>
</dbReference>
<gene>
    <name evidence="5" type="ORF">Tci_196197</name>
</gene>
<dbReference type="Gene3D" id="3.30.420.10">
    <property type="entry name" value="Ribonuclease H-like superfamily/Ribonuclease H"/>
    <property type="match status" value="1"/>
</dbReference>
<reference evidence="5" key="1">
    <citation type="journal article" date="2019" name="Sci. Rep.">
        <title>Draft genome of Tanacetum cinerariifolium, the natural source of mosquito coil.</title>
        <authorList>
            <person name="Yamashiro T."/>
            <person name="Shiraishi A."/>
            <person name="Satake H."/>
            <person name="Nakayama K."/>
        </authorList>
    </citation>
    <scope>NUCLEOTIDE SEQUENCE</scope>
</reference>
<feature type="domain" description="GAG-pre-integrase" evidence="2">
    <location>
        <begin position="329"/>
        <end position="371"/>
    </location>
</feature>
<name>A0A699GUS0_TANCI</name>
<evidence type="ECO:0000256" key="1">
    <source>
        <dbReference type="SAM" id="MobiDB-lite"/>
    </source>
</evidence>
<evidence type="ECO:0000259" key="2">
    <source>
        <dbReference type="Pfam" id="PF13976"/>
    </source>
</evidence>
<organism evidence="5">
    <name type="scientific">Tanacetum cinerariifolium</name>
    <name type="common">Dalmatian daisy</name>
    <name type="synonym">Chrysanthemum cinerariifolium</name>
    <dbReference type="NCBI Taxonomy" id="118510"/>
    <lineage>
        <taxon>Eukaryota</taxon>
        <taxon>Viridiplantae</taxon>
        <taxon>Streptophyta</taxon>
        <taxon>Embryophyta</taxon>
        <taxon>Tracheophyta</taxon>
        <taxon>Spermatophyta</taxon>
        <taxon>Magnoliopsida</taxon>
        <taxon>eudicotyledons</taxon>
        <taxon>Gunneridae</taxon>
        <taxon>Pentapetalae</taxon>
        <taxon>asterids</taxon>
        <taxon>campanulids</taxon>
        <taxon>Asterales</taxon>
        <taxon>Asteraceae</taxon>
        <taxon>Asteroideae</taxon>
        <taxon>Anthemideae</taxon>
        <taxon>Anthemidinae</taxon>
        <taxon>Tanacetum</taxon>
    </lineage>
</organism>
<dbReference type="Pfam" id="PF25597">
    <property type="entry name" value="SH3_retrovirus"/>
    <property type="match status" value="1"/>
</dbReference>
<dbReference type="InterPro" id="IPR012337">
    <property type="entry name" value="RNaseH-like_sf"/>
</dbReference>
<dbReference type="GO" id="GO:0003676">
    <property type="term" value="F:nucleic acid binding"/>
    <property type="evidence" value="ECO:0007669"/>
    <property type="project" value="InterPro"/>
</dbReference>
<dbReference type="SUPFAM" id="SSF53098">
    <property type="entry name" value="Ribonuclease H-like"/>
    <property type="match status" value="1"/>
</dbReference>
<evidence type="ECO:0000259" key="4">
    <source>
        <dbReference type="Pfam" id="PF25597"/>
    </source>
</evidence>
<dbReference type="AlphaFoldDB" id="A0A699GUS0"/>
<dbReference type="InterPro" id="IPR057670">
    <property type="entry name" value="SH3_retrovirus"/>
</dbReference>
<dbReference type="EMBL" id="BKCJ010050514">
    <property type="protein sequence ID" value="GEW24221.1"/>
    <property type="molecule type" value="Genomic_DNA"/>
</dbReference>
<feature type="compositionally biased region" description="Acidic residues" evidence="1">
    <location>
        <begin position="196"/>
        <end position="207"/>
    </location>
</feature>
<evidence type="ECO:0000259" key="3">
    <source>
        <dbReference type="Pfam" id="PF22936"/>
    </source>
</evidence>
<dbReference type="Pfam" id="PF13976">
    <property type="entry name" value="gag_pre-integrs"/>
    <property type="match status" value="1"/>
</dbReference>
<evidence type="ECO:0008006" key="6">
    <source>
        <dbReference type="Google" id="ProtNLM"/>
    </source>
</evidence>
<dbReference type="PANTHER" id="PTHR31286:SF99">
    <property type="entry name" value="DUF4283 DOMAIN-CONTAINING PROTEIN"/>
    <property type="match status" value="1"/>
</dbReference>
<feature type="domain" description="Retrovirus-related Pol polyprotein from transposon TNT 1-94-like beta-barrel" evidence="3">
    <location>
        <begin position="263"/>
        <end position="302"/>
    </location>
</feature>
<sequence>MIYSQHPLILKKWNPDVNLLKEDVGNVPIWVKLHDVPFTAFSEDDLSTIATKLGTPLIIDSYTSYMCLQSWGRSSYARAMIELQADVELKDTIVVAMPKPTEEGFYTCNVHVEYEWKPPRCACCKRAKVVAIEEAKYLTTLPLDDLVGNLKVYELILENDGTISNTTTKEKVKSLALKVKVTRKQTSDYSDRQGGSDEDVDDEEEEDEALNLMTKNFRLEEAAEIALETKVVKTQNKKELDTIAELKAIFLVCLKCDLLPDNWIVDSGCTKHMTENRRFYTLYKAYDGGHIVFGSNLKGKVVDGVSFTKVDCTISKNGKMLAKRHRRNGLYTYKLGDNSKQQICLVSMVDDSTLWHRSLGHISMREFDKLKFGSFCEQHGKSYNLSIPFTSQSSEIIERTYRKLRKKSRAMLDEQSIPLNFWCQSYEGVFLGYSQTSKAYIVVNKETLRIEESFNVTFDESFPEPKSSYSVEDDRIIEPIVQNPVRSLSLEANASERLS</sequence>
<evidence type="ECO:0000313" key="5">
    <source>
        <dbReference type="EMBL" id="GEW24221.1"/>
    </source>
</evidence>
<dbReference type="Pfam" id="PF22936">
    <property type="entry name" value="Pol_BBD"/>
    <property type="match status" value="1"/>
</dbReference>
<feature type="domain" description="Retroviral polymerase SH3-like" evidence="4">
    <location>
        <begin position="425"/>
        <end position="466"/>
    </location>
</feature>
<dbReference type="InterPro" id="IPR036397">
    <property type="entry name" value="RNaseH_sf"/>
</dbReference>
<dbReference type="InterPro" id="IPR040256">
    <property type="entry name" value="At4g02000-like"/>
</dbReference>
<dbReference type="InterPro" id="IPR054722">
    <property type="entry name" value="PolX-like_BBD"/>
</dbReference>
<accession>A0A699GUS0</accession>
<proteinExistence type="predicted"/>
<comment type="caution">
    <text evidence="5">The sequence shown here is derived from an EMBL/GenBank/DDBJ whole genome shotgun (WGS) entry which is preliminary data.</text>
</comment>
<feature type="region of interest" description="Disordered" evidence="1">
    <location>
        <begin position="188"/>
        <end position="207"/>
    </location>
</feature>